<keyword evidence="4" id="KW-0732">Signal</keyword>
<evidence type="ECO:0000256" key="4">
    <source>
        <dbReference type="ARBA" id="ARBA00022729"/>
    </source>
</evidence>
<dbReference type="PANTHER" id="PTHR34216">
    <property type="match status" value="1"/>
</dbReference>
<dbReference type="InterPro" id="IPR011330">
    <property type="entry name" value="Glyco_hydro/deAcase_b/a-brl"/>
</dbReference>
<protein>
    <recommendedName>
        <fullName evidence="3">Chitooligosaccharide deacetylase</fullName>
    </recommendedName>
    <alternativeName>
        <fullName evidence="5">Nodulation protein B</fullName>
    </alternativeName>
</protein>
<name>A0A6N1VGD1_9HYPH</name>
<keyword evidence="8" id="KW-1185">Reference proteome</keyword>
<comment type="function">
    <text evidence="1">Is involved in generating a small heat-stable compound (Nod), an acylated oligomer of N-acetylglucosamine, that stimulates mitosis in various plant protoplasts.</text>
</comment>
<dbReference type="Pfam" id="PF01522">
    <property type="entry name" value="Polysacc_deac_1"/>
    <property type="match status" value="1"/>
</dbReference>
<proteinExistence type="inferred from homology"/>
<evidence type="ECO:0000256" key="1">
    <source>
        <dbReference type="ARBA" id="ARBA00003236"/>
    </source>
</evidence>
<evidence type="ECO:0000259" key="6">
    <source>
        <dbReference type="PROSITE" id="PS51677"/>
    </source>
</evidence>
<dbReference type="InterPro" id="IPR051398">
    <property type="entry name" value="Polysacch_Deacetylase"/>
</dbReference>
<dbReference type="RefSeq" id="WP_175276216.1">
    <property type="nucleotide sequence ID" value="NZ_CP054836.1"/>
</dbReference>
<evidence type="ECO:0000256" key="3">
    <source>
        <dbReference type="ARBA" id="ARBA00020071"/>
    </source>
</evidence>
<comment type="similarity">
    <text evidence="2">Belongs to the polysaccharide deacetylase family.</text>
</comment>
<dbReference type="GO" id="GO:0005975">
    <property type="term" value="P:carbohydrate metabolic process"/>
    <property type="evidence" value="ECO:0007669"/>
    <property type="project" value="InterPro"/>
</dbReference>
<dbReference type="KEGG" id="orm:HTY61_07575"/>
<evidence type="ECO:0000313" key="7">
    <source>
        <dbReference type="EMBL" id="QKV18322.1"/>
    </source>
</evidence>
<dbReference type="InterPro" id="IPR002509">
    <property type="entry name" value="NODB_dom"/>
</dbReference>
<accession>A0A6N1VGD1</accession>
<feature type="domain" description="NodB homology" evidence="6">
    <location>
        <begin position="81"/>
        <end position="339"/>
    </location>
</feature>
<reference evidence="7 8" key="1">
    <citation type="submission" date="2020-06" db="EMBL/GenBank/DDBJ databases">
        <title>Oricola thermophila sp. nov. isolated from a tidal sediments.</title>
        <authorList>
            <person name="Kwon K.K."/>
            <person name="Yang S.-H."/>
            <person name="Park M.-J."/>
        </authorList>
    </citation>
    <scope>NUCLEOTIDE SEQUENCE [LARGE SCALE GENOMIC DNA]</scope>
    <source>
        <strain evidence="7 8">MEBiC13590</strain>
    </source>
</reference>
<evidence type="ECO:0000313" key="8">
    <source>
        <dbReference type="Proteomes" id="UP000509367"/>
    </source>
</evidence>
<dbReference type="EMBL" id="CP054836">
    <property type="protein sequence ID" value="QKV18322.1"/>
    <property type="molecule type" value="Genomic_DNA"/>
</dbReference>
<sequence length="339" mass="37915">MNGARYSGLAAALSPLLKGMGAVLMLHHVRPNEGGAGLNRLLHVEPEFLDELLDSLKRGGARFVSMDEVAERLRAGHTDEFFLSVTLDDGCRDNLVHAAPVFRAHEVPFTIYVSPGLTDGDADLWWELLERIVEENDEVAFDTAEGRRVLSCRTVAEKHRAYAALMKHALTEIDEDAQRALTRQLCEEYGIDRDAHRRNGLMAWHELQRIQAEPLGDIGAHTMGHYQLRRLDRERAEREIVRSRDVLAERLGTRPRHLAYPYGGPRAAGAREAEIARAAGFDTAVTTRHGMLMPAHARHMHALPRISVNGNYQRVAYVETMLTGITVPAANLGRRFITV</sequence>
<dbReference type="AlphaFoldDB" id="A0A6N1VGD1"/>
<dbReference type="PROSITE" id="PS51677">
    <property type="entry name" value="NODB"/>
    <property type="match status" value="1"/>
</dbReference>
<evidence type="ECO:0000256" key="2">
    <source>
        <dbReference type="ARBA" id="ARBA00010973"/>
    </source>
</evidence>
<dbReference type="SUPFAM" id="SSF88713">
    <property type="entry name" value="Glycoside hydrolase/deacetylase"/>
    <property type="match status" value="1"/>
</dbReference>
<evidence type="ECO:0000256" key="5">
    <source>
        <dbReference type="ARBA" id="ARBA00032976"/>
    </source>
</evidence>
<dbReference type="Gene3D" id="3.20.20.370">
    <property type="entry name" value="Glycoside hydrolase/deacetylase"/>
    <property type="match status" value="1"/>
</dbReference>
<organism evidence="7 8">
    <name type="scientific">Oricola thermophila</name>
    <dbReference type="NCBI Taxonomy" id="2742145"/>
    <lineage>
        <taxon>Bacteria</taxon>
        <taxon>Pseudomonadati</taxon>
        <taxon>Pseudomonadota</taxon>
        <taxon>Alphaproteobacteria</taxon>
        <taxon>Hyphomicrobiales</taxon>
        <taxon>Ahrensiaceae</taxon>
        <taxon>Oricola</taxon>
    </lineage>
</organism>
<gene>
    <name evidence="7" type="ORF">HTY61_07575</name>
</gene>
<dbReference type="GO" id="GO:0016810">
    <property type="term" value="F:hydrolase activity, acting on carbon-nitrogen (but not peptide) bonds"/>
    <property type="evidence" value="ECO:0007669"/>
    <property type="project" value="InterPro"/>
</dbReference>
<dbReference type="Proteomes" id="UP000509367">
    <property type="component" value="Chromosome"/>
</dbReference>
<dbReference type="PANTHER" id="PTHR34216:SF7">
    <property type="entry name" value="POLY-BETA-1,6-N-ACETYL-D-GLUCOSAMINE N-DEACETYLASE"/>
    <property type="match status" value="1"/>
</dbReference>